<name>A0ABW3REP6_9FLAO</name>
<dbReference type="HAMAP" id="MF_00135">
    <property type="entry name" value="PRAI"/>
    <property type="match status" value="1"/>
</dbReference>
<evidence type="ECO:0000256" key="3">
    <source>
        <dbReference type="ARBA" id="ARBA00012572"/>
    </source>
</evidence>
<comment type="pathway">
    <text evidence="2 9">Amino-acid biosynthesis; L-tryptophan biosynthesis; L-tryptophan from chorismate: step 3/5.</text>
</comment>
<comment type="caution">
    <text evidence="11">The sequence shown here is derived from an EMBL/GenBank/DDBJ whole genome shotgun (WGS) entry which is preliminary data.</text>
</comment>
<dbReference type="Pfam" id="PF00697">
    <property type="entry name" value="PRAI"/>
    <property type="match status" value="2"/>
</dbReference>
<keyword evidence="8 9" id="KW-0413">Isomerase</keyword>
<dbReference type="PANTHER" id="PTHR42894">
    <property type="entry name" value="N-(5'-PHOSPHORIBOSYL)ANTHRANILATE ISOMERASE"/>
    <property type="match status" value="1"/>
</dbReference>
<evidence type="ECO:0000256" key="5">
    <source>
        <dbReference type="ARBA" id="ARBA00022605"/>
    </source>
</evidence>
<sequence length="229" mass="26328">MKYQDNITQVAALQPDYLGFIFYEKSARNFDKNQIPELPQSIKKTGVFVDAELDFVLEKIKAHNLQAIQLHGNESPEYCNALKRHYEESTDEVISSKETDGFCLEKKSRNDESFEIIKVFSIKDEFNFDILNPYEAVCDYFLFDTKGKLPGGNGYTFDWNVLRDYPSTKPFFLSGGIGLNQIADLKKFQQSEASKYCYAVDLNSKFEIEPGLKDIENLKAFKNNVITRS</sequence>
<evidence type="ECO:0000313" key="11">
    <source>
        <dbReference type="EMBL" id="MFD1163457.1"/>
    </source>
</evidence>
<dbReference type="EC" id="5.3.1.24" evidence="3 9"/>
<dbReference type="InterPro" id="IPR011060">
    <property type="entry name" value="RibuloseP-bd_barrel"/>
</dbReference>
<evidence type="ECO:0000256" key="4">
    <source>
        <dbReference type="ARBA" id="ARBA00022272"/>
    </source>
</evidence>
<dbReference type="Gene3D" id="3.20.20.70">
    <property type="entry name" value="Aldolase class I"/>
    <property type="match status" value="1"/>
</dbReference>
<dbReference type="PANTHER" id="PTHR42894:SF1">
    <property type="entry name" value="N-(5'-PHOSPHORIBOSYL)ANTHRANILATE ISOMERASE"/>
    <property type="match status" value="1"/>
</dbReference>
<evidence type="ECO:0000256" key="6">
    <source>
        <dbReference type="ARBA" id="ARBA00022822"/>
    </source>
</evidence>
<keyword evidence="5 9" id="KW-0028">Amino-acid biosynthesis</keyword>
<evidence type="ECO:0000259" key="10">
    <source>
        <dbReference type="Pfam" id="PF00697"/>
    </source>
</evidence>
<dbReference type="InterPro" id="IPR001240">
    <property type="entry name" value="PRAI_dom"/>
</dbReference>
<proteinExistence type="inferred from homology"/>
<comment type="similarity">
    <text evidence="9">Belongs to the TrpF family.</text>
</comment>
<evidence type="ECO:0000256" key="1">
    <source>
        <dbReference type="ARBA" id="ARBA00001164"/>
    </source>
</evidence>
<dbReference type="SUPFAM" id="SSF51366">
    <property type="entry name" value="Ribulose-phoshate binding barrel"/>
    <property type="match status" value="1"/>
</dbReference>
<feature type="domain" description="N-(5'phosphoribosyl) anthranilate isomerase (PRAI)" evidence="10">
    <location>
        <begin position="106"/>
        <end position="223"/>
    </location>
</feature>
<evidence type="ECO:0000256" key="7">
    <source>
        <dbReference type="ARBA" id="ARBA00023141"/>
    </source>
</evidence>
<gene>
    <name evidence="9" type="primary">trpF</name>
    <name evidence="11" type="ORF">ACFQ2E_13580</name>
</gene>
<keyword evidence="7 9" id="KW-0057">Aromatic amino acid biosynthesis</keyword>
<dbReference type="Proteomes" id="UP001597163">
    <property type="component" value="Unassembled WGS sequence"/>
</dbReference>
<keyword evidence="12" id="KW-1185">Reference proteome</keyword>
<dbReference type="InterPro" id="IPR044643">
    <property type="entry name" value="TrpF_fam"/>
</dbReference>
<organism evidence="11 12">
    <name type="scientific">Hwangdonia seohaensis</name>
    <dbReference type="NCBI Taxonomy" id="1240727"/>
    <lineage>
        <taxon>Bacteria</taxon>
        <taxon>Pseudomonadati</taxon>
        <taxon>Bacteroidota</taxon>
        <taxon>Flavobacteriia</taxon>
        <taxon>Flavobacteriales</taxon>
        <taxon>Flavobacteriaceae</taxon>
        <taxon>Hwangdonia</taxon>
    </lineage>
</organism>
<accession>A0ABW3REP6</accession>
<dbReference type="RefSeq" id="WP_311941338.1">
    <property type="nucleotide sequence ID" value="NZ_JAVSCK010000004.1"/>
</dbReference>
<dbReference type="CDD" id="cd00405">
    <property type="entry name" value="PRAI"/>
    <property type="match status" value="1"/>
</dbReference>
<protein>
    <recommendedName>
        <fullName evidence="4 9">N-(5'-phosphoribosyl)anthranilate isomerase</fullName>
        <shortName evidence="9">PRAI</shortName>
        <ecNumber evidence="3 9">5.3.1.24</ecNumber>
    </recommendedName>
</protein>
<evidence type="ECO:0000256" key="8">
    <source>
        <dbReference type="ARBA" id="ARBA00023235"/>
    </source>
</evidence>
<dbReference type="GO" id="GO:0016853">
    <property type="term" value="F:isomerase activity"/>
    <property type="evidence" value="ECO:0007669"/>
    <property type="project" value="UniProtKB-KW"/>
</dbReference>
<dbReference type="InterPro" id="IPR013785">
    <property type="entry name" value="Aldolase_TIM"/>
</dbReference>
<feature type="domain" description="N-(5'phosphoribosyl) anthranilate isomerase (PRAI)" evidence="10">
    <location>
        <begin position="6"/>
        <end position="85"/>
    </location>
</feature>
<keyword evidence="6 9" id="KW-0822">Tryptophan biosynthesis</keyword>
<evidence type="ECO:0000313" key="12">
    <source>
        <dbReference type="Proteomes" id="UP001597163"/>
    </source>
</evidence>
<dbReference type="EMBL" id="JBHTLJ010000004">
    <property type="protein sequence ID" value="MFD1163457.1"/>
    <property type="molecule type" value="Genomic_DNA"/>
</dbReference>
<evidence type="ECO:0000256" key="9">
    <source>
        <dbReference type="HAMAP-Rule" id="MF_00135"/>
    </source>
</evidence>
<comment type="catalytic activity">
    <reaction evidence="1 9">
        <text>N-(5-phospho-beta-D-ribosyl)anthranilate = 1-(2-carboxyphenylamino)-1-deoxy-D-ribulose 5-phosphate</text>
        <dbReference type="Rhea" id="RHEA:21540"/>
        <dbReference type="ChEBI" id="CHEBI:18277"/>
        <dbReference type="ChEBI" id="CHEBI:58613"/>
        <dbReference type="EC" id="5.3.1.24"/>
    </reaction>
</comment>
<evidence type="ECO:0000256" key="2">
    <source>
        <dbReference type="ARBA" id="ARBA00004664"/>
    </source>
</evidence>
<reference evidence="12" key="1">
    <citation type="journal article" date="2019" name="Int. J. Syst. Evol. Microbiol.">
        <title>The Global Catalogue of Microorganisms (GCM) 10K type strain sequencing project: providing services to taxonomists for standard genome sequencing and annotation.</title>
        <authorList>
            <consortium name="The Broad Institute Genomics Platform"/>
            <consortium name="The Broad Institute Genome Sequencing Center for Infectious Disease"/>
            <person name="Wu L."/>
            <person name="Ma J."/>
        </authorList>
    </citation>
    <scope>NUCLEOTIDE SEQUENCE [LARGE SCALE GENOMIC DNA]</scope>
    <source>
        <strain evidence="12">CCUG 63246</strain>
    </source>
</reference>